<evidence type="ECO:0000313" key="1">
    <source>
        <dbReference type="EMBL" id="GGG48959.1"/>
    </source>
</evidence>
<evidence type="ECO:0000313" key="2">
    <source>
        <dbReference type="Proteomes" id="UP000597507"/>
    </source>
</evidence>
<proteinExistence type="predicted"/>
<comment type="caution">
    <text evidence="1">The sequence shown here is derived from an EMBL/GenBank/DDBJ whole genome shotgun (WGS) entry which is preliminary data.</text>
</comment>
<protein>
    <submittedName>
        <fullName evidence="1">Uncharacterized protein</fullName>
    </submittedName>
</protein>
<dbReference type="Proteomes" id="UP000597507">
    <property type="component" value="Unassembled WGS sequence"/>
</dbReference>
<dbReference type="RefSeq" id="WP_188903564.1">
    <property type="nucleotide sequence ID" value="NZ_BMKS01000018.1"/>
</dbReference>
<keyword evidence="2" id="KW-1185">Reference proteome</keyword>
<reference evidence="1 2" key="1">
    <citation type="journal article" date="2014" name="Int. J. Syst. Evol. Microbiol.">
        <title>Complete genome sequence of Corynebacterium casei LMG S-19264T (=DSM 44701T), isolated from a smear-ripened cheese.</title>
        <authorList>
            <consortium name="US DOE Joint Genome Institute (JGI-PGF)"/>
            <person name="Walter F."/>
            <person name="Albersmeier A."/>
            <person name="Kalinowski J."/>
            <person name="Ruckert C."/>
        </authorList>
    </citation>
    <scope>NUCLEOTIDE SEQUENCE [LARGE SCALE GENOMIC DNA]</scope>
    <source>
        <strain evidence="1 2">CGMCC 1.16330</strain>
    </source>
</reference>
<gene>
    <name evidence="1" type="ORF">GCM10010964_40400</name>
</gene>
<organism evidence="1 2">
    <name type="scientific">Caldovatus sediminis</name>
    <dbReference type="NCBI Taxonomy" id="2041189"/>
    <lineage>
        <taxon>Bacteria</taxon>
        <taxon>Pseudomonadati</taxon>
        <taxon>Pseudomonadota</taxon>
        <taxon>Alphaproteobacteria</taxon>
        <taxon>Acetobacterales</taxon>
        <taxon>Roseomonadaceae</taxon>
        <taxon>Caldovatus</taxon>
    </lineage>
</organism>
<accession>A0A8J3EE36</accession>
<sequence length="111" mass="12068">MAKTILRIACFVTRDAEWKNVVGHYGRRANEMLAPYGMEIGHRYGGGPIVPDTIPYSGDRFCKAGDPGSMRQKCHELWPNGKGLPVIVCNFPPGDGTNGVTVKPEHEDAAA</sequence>
<name>A0A8J3EE36_9PROT</name>
<dbReference type="AlphaFoldDB" id="A0A8J3EE36"/>
<dbReference type="EMBL" id="BMKS01000018">
    <property type="protein sequence ID" value="GGG48959.1"/>
    <property type="molecule type" value="Genomic_DNA"/>
</dbReference>